<gene>
    <name evidence="1" type="ORF">LPB303_06495</name>
</gene>
<proteinExistence type="predicted"/>
<evidence type="ECO:0000313" key="1">
    <source>
        <dbReference type="EMBL" id="OAD45608.1"/>
    </source>
</evidence>
<dbReference type="EMBL" id="LVWE01000016">
    <property type="protein sequence ID" value="OAD45608.1"/>
    <property type="molecule type" value="Genomic_DNA"/>
</dbReference>
<sequence>MGILMSLGVEIVRAIKNRKRDPDYEEVMNTTLKVYNKEDVLFRIDYFLRLEKKSSAERYINLYIEHHSKDEEISKRVITLNNM</sequence>
<accession>A0A176TCH6</accession>
<protein>
    <submittedName>
        <fullName evidence="1">Uncharacterized protein</fullName>
    </submittedName>
</protein>
<organism evidence="1 2">
    <name type="scientific">Polaribacter atrinae</name>
    <dbReference type="NCBI Taxonomy" id="1333662"/>
    <lineage>
        <taxon>Bacteria</taxon>
        <taxon>Pseudomonadati</taxon>
        <taxon>Bacteroidota</taxon>
        <taxon>Flavobacteriia</taxon>
        <taxon>Flavobacteriales</taxon>
        <taxon>Flavobacteriaceae</taxon>
    </lineage>
</organism>
<dbReference type="RefSeq" id="WP_068449019.1">
    <property type="nucleotide sequence ID" value="NZ_LVWE01000016.1"/>
</dbReference>
<keyword evidence="2" id="KW-1185">Reference proteome</keyword>
<name>A0A176TCH6_9FLAO</name>
<dbReference type="Proteomes" id="UP000076923">
    <property type="component" value="Unassembled WGS sequence"/>
</dbReference>
<reference evidence="1 2" key="1">
    <citation type="submission" date="2016-02" db="EMBL/GenBank/DDBJ databases">
        <title>Draft genome sequence of Polaribacter atrinae KACC17473.</title>
        <authorList>
            <person name="Shin S.-K."/>
            <person name="Yi H."/>
        </authorList>
    </citation>
    <scope>NUCLEOTIDE SEQUENCE [LARGE SCALE GENOMIC DNA]</scope>
    <source>
        <strain evidence="1 2">KACC 17473</strain>
    </source>
</reference>
<evidence type="ECO:0000313" key="2">
    <source>
        <dbReference type="Proteomes" id="UP000076923"/>
    </source>
</evidence>
<dbReference type="STRING" id="1333662.LPB303_06495"/>
<dbReference type="AlphaFoldDB" id="A0A176TCH6"/>
<comment type="caution">
    <text evidence="1">The sequence shown here is derived from an EMBL/GenBank/DDBJ whole genome shotgun (WGS) entry which is preliminary data.</text>
</comment>